<accession>A0A9J6PRG1</accession>
<dbReference type="InterPro" id="IPR058522">
    <property type="entry name" value="DUF8209"/>
</dbReference>
<protein>
    <recommendedName>
        <fullName evidence="3">Phage membrane protein</fullName>
    </recommendedName>
</protein>
<dbReference type="Pfam" id="PF26636">
    <property type="entry name" value="DUF8209"/>
    <property type="match status" value="1"/>
</dbReference>
<gene>
    <name evidence="1" type="ORF">N5923_17640</name>
</gene>
<evidence type="ECO:0008006" key="3">
    <source>
        <dbReference type="Google" id="ProtNLM"/>
    </source>
</evidence>
<proteinExistence type="predicted"/>
<evidence type="ECO:0000313" key="2">
    <source>
        <dbReference type="Proteomes" id="UP001064262"/>
    </source>
</evidence>
<organism evidence="1 2">
    <name type="scientific">Winslowiella arboricola</name>
    <dbReference type="NCBI Taxonomy" id="2978220"/>
    <lineage>
        <taxon>Bacteria</taxon>
        <taxon>Pseudomonadati</taxon>
        <taxon>Pseudomonadota</taxon>
        <taxon>Gammaproteobacteria</taxon>
        <taxon>Enterobacterales</taxon>
        <taxon>Erwiniaceae</taxon>
        <taxon>Winslowiella</taxon>
    </lineage>
</organism>
<dbReference type="RefSeq" id="WP_267145059.1">
    <property type="nucleotide sequence ID" value="NZ_JAODIL010000082.1"/>
</dbReference>
<comment type="caution">
    <text evidence="1">The sequence shown here is derived from an EMBL/GenBank/DDBJ whole genome shotgun (WGS) entry which is preliminary data.</text>
</comment>
<sequence length="154" mass="16927">MDTIEQLDGTYFYGGLTNLSAGELFFWIMIDVTAEHFTGVKEAGRDIMAAAAVYSGQNNIAVSGKLANATPGTSRASVFARKHLQKYRLPFPLPTFINTKKPPYIKTIMTHKLGTFVGRTIPVIGWAVLAADVSIIAWKAVNRYNTIASEDDRL</sequence>
<dbReference type="Proteomes" id="UP001064262">
    <property type="component" value="Unassembled WGS sequence"/>
</dbReference>
<dbReference type="NCBIfam" id="NF045926">
    <property type="entry name" value="STM2901_fam"/>
    <property type="match status" value="1"/>
</dbReference>
<dbReference type="EMBL" id="JAODIM010000043">
    <property type="protein sequence ID" value="MCU5779310.1"/>
    <property type="molecule type" value="Genomic_DNA"/>
</dbReference>
<evidence type="ECO:0000313" key="1">
    <source>
        <dbReference type="EMBL" id="MCU5779310.1"/>
    </source>
</evidence>
<reference evidence="1" key="1">
    <citation type="submission" date="2022-09" db="EMBL/GenBank/DDBJ databases">
        <title>Winslowiella arboricola sp. nov., isolated from bleeding cankers on broadleaf hosts.</title>
        <authorList>
            <person name="Brady C."/>
            <person name="Kaur S."/>
            <person name="Crampton B."/>
            <person name="Maddock D."/>
            <person name="Arnold D."/>
            <person name="Denman S."/>
        </authorList>
    </citation>
    <scope>NUCLEOTIDE SEQUENCE</scope>
    <source>
        <strain evidence="1">BAC 15a-03b</strain>
    </source>
</reference>
<keyword evidence="2" id="KW-1185">Reference proteome</keyword>
<dbReference type="InterPro" id="IPR058064">
    <property type="entry name" value="STM2901-like"/>
</dbReference>
<name>A0A9J6PRG1_9GAMM</name>
<dbReference type="AlphaFoldDB" id="A0A9J6PRG1"/>